<name>A0A4Q2UMC2_9BACT</name>
<protein>
    <submittedName>
        <fullName evidence="2">Uncharacterized protein</fullName>
    </submittedName>
</protein>
<dbReference type="RefSeq" id="WP_129599155.1">
    <property type="nucleotide sequence ID" value="NZ_SBLB01000001.1"/>
</dbReference>
<feature type="transmembrane region" description="Helical" evidence="1">
    <location>
        <begin position="193"/>
        <end position="215"/>
    </location>
</feature>
<feature type="transmembrane region" description="Helical" evidence="1">
    <location>
        <begin position="32"/>
        <end position="54"/>
    </location>
</feature>
<feature type="transmembrane region" description="Helical" evidence="1">
    <location>
        <begin position="6"/>
        <end position="25"/>
    </location>
</feature>
<gene>
    <name evidence="2" type="ORF">EQG79_01085</name>
</gene>
<dbReference type="EMBL" id="SBLB01000001">
    <property type="protein sequence ID" value="RYC70777.1"/>
    <property type="molecule type" value="Genomic_DNA"/>
</dbReference>
<dbReference type="AlphaFoldDB" id="A0A4Q2UMC2"/>
<sequence length="235" mass="26182">MLHQLPLYVSLVFGATTLATVWLFYRASRQSILVLVVLLAWMALQAGLSLAGFYRQTDAMPPRFPALVIPPLLVLIGLLRTAGGRRFLDSLRLDQLTLLHTVRIPVELVLFWLFVAGAVPKEMTFEGRNVDIVSGLTAPVVYYLAFVRKRLSGRGLLIWNLICLGLLVNIVLTAAMAVPSPVQQIAFSQPNIAILYFPFVWLPSVVVPIVLVAHVSSLRQLRRKASEKQTDLFTH</sequence>
<evidence type="ECO:0000313" key="3">
    <source>
        <dbReference type="Proteomes" id="UP000290407"/>
    </source>
</evidence>
<comment type="caution">
    <text evidence="2">The sequence shown here is derived from an EMBL/GenBank/DDBJ whole genome shotgun (WGS) entry which is preliminary data.</text>
</comment>
<accession>A0A4Q2UMC2</accession>
<evidence type="ECO:0000256" key="1">
    <source>
        <dbReference type="SAM" id="Phobius"/>
    </source>
</evidence>
<dbReference type="Proteomes" id="UP000290407">
    <property type="component" value="Unassembled WGS sequence"/>
</dbReference>
<proteinExistence type="predicted"/>
<organism evidence="2 3">
    <name type="scientific">Spirosoma sordidisoli</name>
    <dbReference type="NCBI Taxonomy" id="2502893"/>
    <lineage>
        <taxon>Bacteria</taxon>
        <taxon>Pseudomonadati</taxon>
        <taxon>Bacteroidota</taxon>
        <taxon>Cytophagia</taxon>
        <taxon>Cytophagales</taxon>
        <taxon>Cytophagaceae</taxon>
        <taxon>Spirosoma</taxon>
    </lineage>
</organism>
<evidence type="ECO:0000313" key="2">
    <source>
        <dbReference type="EMBL" id="RYC70777.1"/>
    </source>
</evidence>
<feature type="transmembrane region" description="Helical" evidence="1">
    <location>
        <begin position="157"/>
        <end position="178"/>
    </location>
</feature>
<keyword evidence="3" id="KW-1185">Reference proteome</keyword>
<feature type="transmembrane region" description="Helical" evidence="1">
    <location>
        <begin position="96"/>
        <end position="115"/>
    </location>
</feature>
<reference evidence="2 3" key="1">
    <citation type="submission" date="2019-01" db="EMBL/GenBank/DDBJ databases">
        <title>Spirosoma flava sp. nov., a propanil-degrading bacterium isolated from herbicide-contaminated soil.</title>
        <authorList>
            <person name="Zhang L."/>
            <person name="Jiang J.-D."/>
        </authorList>
    </citation>
    <scope>NUCLEOTIDE SEQUENCE [LARGE SCALE GENOMIC DNA]</scope>
    <source>
        <strain evidence="2 3">TY50</strain>
    </source>
</reference>
<keyword evidence="1" id="KW-0812">Transmembrane</keyword>
<feature type="transmembrane region" description="Helical" evidence="1">
    <location>
        <begin position="66"/>
        <end position="84"/>
    </location>
</feature>
<feature type="transmembrane region" description="Helical" evidence="1">
    <location>
        <begin position="127"/>
        <end position="145"/>
    </location>
</feature>
<keyword evidence="1" id="KW-1133">Transmembrane helix</keyword>
<keyword evidence="1" id="KW-0472">Membrane</keyword>